<gene>
    <name evidence="5" type="ORF">Vafri_14620</name>
</gene>
<dbReference type="InterPro" id="IPR020094">
    <property type="entry name" value="TruA/RsuA/RluB/E/F_N"/>
</dbReference>
<keyword evidence="2" id="KW-0819">tRNA processing</keyword>
<dbReference type="GO" id="GO:0031119">
    <property type="term" value="P:tRNA pseudouridine synthesis"/>
    <property type="evidence" value="ECO:0007669"/>
    <property type="project" value="TreeGrafter"/>
</dbReference>
<dbReference type="InterPro" id="IPR020103">
    <property type="entry name" value="PsdUridine_synth_cat_dom_sf"/>
</dbReference>
<reference evidence="5" key="1">
    <citation type="journal article" date="2021" name="Proc. Natl. Acad. Sci. U.S.A.">
        <title>Three genomes in the algal genus Volvox reveal the fate of a haploid sex-determining region after a transition to homothallism.</title>
        <authorList>
            <person name="Yamamoto K."/>
            <person name="Hamaji T."/>
            <person name="Kawai-Toyooka H."/>
            <person name="Matsuzaki R."/>
            <person name="Takahashi F."/>
            <person name="Nishimura Y."/>
            <person name="Kawachi M."/>
            <person name="Noguchi H."/>
            <person name="Minakuchi Y."/>
            <person name="Umen J.G."/>
            <person name="Toyoda A."/>
            <person name="Nozaki H."/>
        </authorList>
    </citation>
    <scope>NUCLEOTIDE SEQUENCE</scope>
    <source>
        <strain evidence="5">NIES-3780</strain>
    </source>
</reference>
<dbReference type="GO" id="GO:1990481">
    <property type="term" value="P:mRNA pseudouridine synthesis"/>
    <property type="evidence" value="ECO:0007669"/>
    <property type="project" value="TreeGrafter"/>
</dbReference>
<comment type="caution">
    <text evidence="5">The sequence shown here is derived from an EMBL/GenBank/DDBJ whole genome shotgun (WGS) entry which is preliminary data.</text>
</comment>
<dbReference type="GO" id="GO:0160147">
    <property type="term" value="F:tRNA pseudouridine(38-40) synthase activity"/>
    <property type="evidence" value="ECO:0007669"/>
    <property type="project" value="UniProtKB-EC"/>
</dbReference>
<evidence type="ECO:0000259" key="4">
    <source>
        <dbReference type="Pfam" id="PF01416"/>
    </source>
</evidence>
<dbReference type="GO" id="GO:0005634">
    <property type="term" value="C:nucleus"/>
    <property type="evidence" value="ECO:0007669"/>
    <property type="project" value="TreeGrafter"/>
</dbReference>
<dbReference type="GO" id="GO:0003723">
    <property type="term" value="F:RNA binding"/>
    <property type="evidence" value="ECO:0007669"/>
    <property type="project" value="InterPro"/>
</dbReference>
<feature type="non-terminal residue" evidence="5">
    <location>
        <position position="1"/>
    </location>
</feature>
<dbReference type="Proteomes" id="UP000747399">
    <property type="component" value="Unassembled WGS sequence"/>
</dbReference>
<feature type="region of interest" description="Disordered" evidence="3">
    <location>
        <begin position="179"/>
        <end position="212"/>
    </location>
</feature>
<accession>A0A8J4BF30</accession>
<evidence type="ECO:0000313" key="5">
    <source>
        <dbReference type="EMBL" id="GIL59976.1"/>
    </source>
</evidence>
<name>A0A8J4BF30_9CHLO</name>
<dbReference type="AlphaFoldDB" id="A0A8J4BF30"/>
<comment type="catalytic activity">
    <reaction evidence="2">
        <text>uridine(38/39/40) in tRNA = pseudouridine(38/39/40) in tRNA</text>
        <dbReference type="Rhea" id="RHEA:22376"/>
        <dbReference type="Rhea" id="RHEA-COMP:10085"/>
        <dbReference type="Rhea" id="RHEA-COMP:10087"/>
        <dbReference type="ChEBI" id="CHEBI:65314"/>
        <dbReference type="ChEBI" id="CHEBI:65315"/>
        <dbReference type="EC" id="5.4.99.12"/>
    </reaction>
</comment>
<comment type="similarity">
    <text evidence="2">Belongs to the tRNA pseudouridine synthase TruA family.</text>
</comment>
<proteinExistence type="inferred from homology"/>
<dbReference type="Gene3D" id="3.30.70.580">
    <property type="entry name" value="Pseudouridine synthase I, catalytic domain, N-terminal subdomain"/>
    <property type="match status" value="1"/>
</dbReference>
<dbReference type="InterPro" id="IPR001406">
    <property type="entry name" value="PsdUridine_synth_TruA"/>
</dbReference>
<dbReference type="SUPFAM" id="SSF55120">
    <property type="entry name" value="Pseudouridine synthase"/>
    <property type="match status" value="1"/>
</dbReference>
<feature type="domain" description="Pseudouridine synthase I TruA alpha/beta" evidence="4">
    <location>
        <begin position="62"/>
        <end position="161"/>
    </location>
</feature>
<evidence type="ECO:0000256" key="1">
    <source>
        <dbReference type="ARBA" id="ARBA00023235"/>
    </source>
</evidence>
<evidence type="ECO:0000313" key="6">
    <source>
        <dbReference type="Proteomes" id="UP000747399"/>
    </source>
</evidence>
<dbReference type="InterPro" id="IPR020097">
    <property type="entry name" value="PsdUridine_synth_TruA_a/b_dom"/>
</dbReference>
<dbReference type="PANTHER" id="PTHR11142">
    <property type="entry name" value="PSEUDOURIDYLATE SYNTHASE"/>
    <property type="match status" value="1"/>
</dbReference>
<keyword evidence="6" id="KW-1185">Reference proteome</keyword>
<organism evidence="5 6">
    <name type="scientific">Volvox africanus</name>
    <dbReference type="NCBI Taxonomy" id="51714"/>
    <lineage>
        <taxon>Eukaryota</taxon>
        <taxon>Viridiplantae</taxon>
        <taxon>Chlorophyta</taxon>
        <taxon>core chlorophytes</taxon>
        <taxon>Chlorophyceae</taxon>
        <taxon>CS clade</taxon>
        <taxon>Chlamydomonadales</taxon>
        <taxon>Volvocaceae</taxon>
        <taxon>Volvox</taxon>
    </lineage>
</organism>
<protein>
    <recommendedName>
        <fullName evidence="2">tRNA pseudouridine synthase</fullName>
        <ecNumber evidence="2">5.4.99.12</ecNumber>
    </recommendedName>
</protein>
<evidence type="ECO:0000256" key="3">
    <source>
        <dbReference type="SAM" id="MobiDB-lite"/>
    </source>
</evidence>
<dbReference type="PANTHER" id="PTHR11142:SF5">
    <property type="entry name" value="TRNA PSEUDOURIDINE(38_39) SYNTHASE"/>
    <property type="match status" value="1"/>
</dbReference>
<dbReference type="Pfam" id="PF01416">
    <property type="entry name" value="PseudoU_synth_1"/>
    <property type="match status" value="1"/>
</dbReference>
<evidence type="ECO:0000256" key="2">
    <source>
        <dbReference type="RuleBase" id="RU003792"/>
    </source>
</evidence>
<dbReference type="EC" id="5.4.99.12" evidence="2"/>
<dbReference type="EMBL" id="BNCO01000037">
    <property type="protein sequence ID" value="GIL59976.1"/>
    <property type="molecule type" value="Genomic_DNA"/>
</dbReference>
<sequence>MGRGRVRRGVLSHGRQSMTKTLAIRLAGGLRCVCMCVASPAASSLPPPSFPRRPGPPKVTVSFFGPAFAGWAYQPGRRTLQGELETALQPLVDPAGADQHVVVSAAGRTDAGVHAYGMPFSFYSWRPLSYDEITRVVDSLQPGQLRVMRVEEVPRHFHATFSAVWRRYVYLFPLRPTSPPKHTTCQTSASSNTPNKKTAIDAAAANTSTSTV</sequence>
<dbReference type="GO" id="GO:0005737">
    <property type="term" value="C:cytoplasm"/>
    <property type="evidence" value="ECO:0007669"/>
    <property type="project" value="TreeGrafter"/>
</dbReference>
<keyword evidence="1 2" id="KW-0413">Isomerase</keyword>
<feature type="compositionally biased region" description="Polar residues" evidence="3">
    <location>
        <begin position="180"/>
        <end position="196"/>
    </location>
</feature>